<protein>
    <submittedName>
        <fullName evidence="3">Endonuclease YncB(Thermonuclease family)</fullName>
    </submittedName>
</protein>
<name>A0ABU0JI21_9HYPH</name>
<feature type="signal peptide" evidence="1">
    <location>
        <begin position="1"/>
        <end position="21"/>
    </location>
</feature>
<dbReference type="Gene3D" id="2.40.50.90">
    <property type="match status" value="1"/>
</dbReference>
<dbReference type="SMART" id="SM00318">
    <property type="entry name" value="SNc"/>
    <property type="match status" value="1"/>
</dbReference>
<dbReference type="Proteomes" id="UP001242480">
    <property type="component" value="Unassembled WGS sequence"/>
</dbReference>
<evidence type="ECO:0000256" key="1">
    <source>
        <dbReference type="SAM" id="SignalP"/>
    </source>
</evidence>
<keyword evidence="3" id="KW-0540">Nuclease</keyword>
<keyword evidence="3" id="KW-0378">Hydrolase</keyword>
<proteinExistence type="predicted"/>
<dbReference type="PROSITE" id="PS50830">
    <property type="entry name" value="TNASE_3"/>
    <property type="match status" value="1"/>
</dbReference>
<dbReference type="Pfam" id="PF00565">
    <property type="entry name" value="SNase"/>
    <property type="match status" value="1"/>
</dbReference>
<keyword evidence="4" id="KW-1185">Reference proteome</keyword>
<feature type="domain" description="TNase-like" evidence="2">
    <location>
        <begin position="22"/>
        <end position="125"/>
    </location>
</feature>
<evidence type="ECO:0000313" key="3">
    <source>
        <dbReference type="EMBL" id="MDQ0472772.1"/>
    </source>
</evidence>
<evidence type="ECO:0000259" key="2">
    <source>
        <dbReference type="PROSITE" id="PS50830"/>
    </source>
</evidence>
<sequence>MILRIATASILLALLGGPAGAETIDGDKIIIIDGDTVALPCVRPGPGCSERIRLTAIDAPETWHPHCDDELQAGLMAADRLREILRGHQVTITRAGRLDRYGRTLADIATGEGDAGELLMREGMALPYRPGSRAHAERIAHWCGAGR</sequence>
<dbReference type="RefSeq" id="WP_307280060.1">
    <property type="nucleotide sequence ID" value="NZ_JAUSVX010000013.1"/>
</dbReference>
<keyword evidence="1" id="KW-0732">Signal</keyword>
<dbReference type="EMBL" id="JAUSVX010000013">
    <property type="protein sequence ID" value="MDQ0472772.1"/>
    <property type="molecule type" value="Genomic_DNA"/>
</dbReference>
<feature type="chain" id="PRO_5047021604" evidence="1">
    <location>
        <begin position="22"/>
        <end position="147"/>
    </location>
</feature>
<organism evidence="3 4">
    <name type="scientific">Labrys wisconsinensis</name>
    <dbReference type="NCBI Taxonomy" id="425677"/>
    <lineage>
        <taxon>Bacteria</taxon>
        <taxon>Pseudomonadati</taxon>
        <taxon>Pseudomonadota</taxon>
        <taxon>Alphaproteobacteria</taxon>
        <taxon>Hyphomicrobiales</taxon>
        <taxon>Xanthobacteraceae</taxon>
        <taxon>Labrys</taxon>
    </lineage>
</organism>
<dbReference type="InterPro" id="IPR035437">
    <property type="entry name" value="SNase_OB-fold_sf"/>
</dbReference>
<dbReference type="GO" id="GO:0004519">
    <property type="term" value="F:endonuclease activity"/>
    <property type="evidence" value="ECO:0007669"/>
    <property type="project" value="UniProtKB-KW"/>
</dbReference>
<comment type="caution">
    <text evidence="3">The sequence shown here is derived from an EMBL/GenBank/DDBJ whole genome shotgun (WGS) entry which is preliminary data.</text>
</comment>
<accession>A0ABU0JI21</accession>
<keyword evidence="3" id="KW-0255">Endonuclease</keyword>
<dbReference type="InterPro" id="IPR016071">
    <property type="entry name" value="Staphylococal_nuclease_OB-fold"/>
</dbReference>
<evidence type="ECO:0000313" key="4">
    <source>
        <dbReference type="Proteomes" id="UP001242480"/>
    </source>
</evidence>
<reference evidence="3 4" key="1">
    <citation type="submission" date="2023-07" db="EMBL/GenBank/DDBJ databases">
        <title>Genomic Encyclopedia of Type Strains, Phase IV (KMG-IV): sequencing the most valuable type-strain genomes for metagenomic binning, comparative biology and taxonomic classification.</title>
        <authorList>
            <person name="Goeker M."/>
        </authorList>
    </citation>
    <scope>NUCLEOTIDE SEQUENCE [LARGE SCALE GENOMIC DNA]</scope>
    <source>
        <strain evidence="3 4">DSM 19619</strain>
    </source>
</reference>
<dbReference type="SUPFAM" id="SSF50199">
    <property type="entry name" value="Staphylococcal nuclease"/>
    <property type="match status" value="1"/>
</dbReference>
<gene>
    <name evidence="3" type="ORF">QO011_005802</name>
</gene>